<evidence type="ECO:0000259" key="1">
    <source>
        <dbReference type="PROSITE" id="PS50043"/>
    </source>
</evidence>
<dbReference type="CDD" id="cd06170">
    <property type="entry name" value="LuxR_C_like"/>
    <property type="match status" value="1"/>
</dbReference>
<dbReference type="InterPro" id="IPR016032">
    <property type="entry name" value="Sig_transdc_resp-reg_C-effctor"/>
</dbReference>
<protein>
    <submittedName>
        <fullName evidence="2">Pimeloyl-ACP methyl ester carboxylesterase</fullName>
    </submittedName>
</protein>
<sequence length="565" mass="60301">MAPGFPETGMAEGLLHLIYEVALNPEHLPALADLWERCLDAGPALDPADLAGHLARARRFLDQLPPLAPGDDGRLPLDAVSRAAAFLSDGIARIFDCNGAATAAFGISADVPLAALPFDPVDVVTLSETIRRVARRSESAGTLRLRPQGGGTPIVLRISPVDRREGRPMALVVSAAPVWPDGFDVLLQDTLALTRAEVEIVRGLVLGLPVREIAAARGRSVDTVRTQMRSILSKTETHSQSGLVRMVLGLMDLAGTAHPGELSLARRRGQLEDLPTRSLILPDGRRLEWLEWGDPAGTPLVYMHGDFGLVRWPAPAERAARASGLRAIAPIRAGYGGSDPHAPDADLTRAVALDVAALLDHLGVSRTAVLTIGGDLRFAVGLSRIRPRLVSDIIAGAPELPRLPVERWRRLLDRTVRQSMPMLSFIIHAAFVQARRSGKEDFLLIGAGGCAADRAALRDPDLRDAMLHGSAVCLGGSVLAHDAFARARLDASRDWKPDLAACQVPILLIHGAEDPIAPPVLVAEVAASLASARVETIPACGRLLPVAQWDLLIDRIKSASTFNLG</sequence>
<reference evidence="3" key="1">
    <citation type="submission" date="2017-08" db="EMBL/GenBank/DDBJ databases">
        <authorList>
            <person name="Varghese N."/>
            <person name="Submissions S."/>
        </authorList>
    </citation>
    <scope>NUCLEOTIDE SEQUENCE [LARGE SCALE GENOMIC DNA]</scope>
    <source>
        <strain evidence="3">JA234</strain>
    </source>
</reference>
<name>A0A285D3J1_9RHOB</name>
<accession>A0A285D3J1</accession>
<dbReference type="OrthoDB" id="8107794at2"/>
<dbReference type="AlphaFoldDB" id="A0A285D3J1"/>
<evidence type="ECO:0000313" key="2">
    <source>
        <dbReference type="EMBL" id="SNX73858.1"/>
    </source>
</evidence>
<dbReference type="SUPFAM" id="SSF46894">
    <property type="entry name" value="C-terminal effector domain of the bipartite response regulators"/>
    <property type="match status" value="1"/>
</dbReference>
<organism evidence="2 3">
    <name type="scientific">Cereibacter ovatus</name>
    <dbReference type="NCBI Taxonomy" id="439529"/>
    <lineage>
        <taxon>Bacteria</taxon>
        <taxon>Pseudomonadati</taxon>
        <taxon>Pseudomonadota</taxon>
        <taxon>Alphaproteobacteria</taxon>
        <taxon>Rhodobacterales</taxon>
        <taxon>Paracoccaceae</taxon>
        <taxon>Cereibacter</taxon>
    </lineage>
</organism>
<dbReference type="SUPFAM" id="SSF53474">
    <property type="entry name" value="alpha/beta-Hydrolases"/>
    <property type="match status" value="1"/>
</dbReference>
<dbReference type="InterPro" id="IPR036388">
    <property type="entry name" value="WH-like_DNA-bd_sf"/>
</dbReference>
<proteinExistence type="predicted"/>
<dbReference type="Gene3D" id="1.10.10.10">
    <property type="entry name" value="Winged helix-like DNA-binding domain superfamily/Winged helix DNA-binding domain"/>
    <property type="match status" value="1"/>
</dbReference>
<dbReference type="Gene3D" id="3.40.50.1820">
    <property type="entry name" value="alpha/beta hydrolase"/>
    <property type="match status" value="1"/>
</dbReference>
<dbReference type="InterPro" id="IPR029058">
    <property type="entry name" value="AB_hydrolase_fold"/>
</dbReference>
<dbReference type="GO" id="GO:0006355">
    <property type="term" value="P:regulation of DNA-templated transcription"/>
    <property type="evidence" value="ECO:0007669"/>
    <property type="project" value="InterPro"/>
</dbReference>
<dbReference type="GO" id="GO:0003677">
    <property type="term" value="F:DNA binding"/>
    <property type="evidence" value="ECO:0007669"/>
    <property type="project" value="InterPro"/>
</dbReference>
<gene>
    <name evidence="2" type="ORF">SAMN05878503_11757</name>
</gene>
<evidence type="ECO:0000313" key="3">
    <source>
        <dbReference type="Proteomes" id="UP000219467"/>
    </source>
</evidence>
<dbReference type="SMART" id="SM00421">
    <property type="entry name" value="HTH_LUXR"/>
    <property type="match status" value="1"/>
</dbReference>
<feature type="domain" description="HTH luxR-type" evidence="1">
    <location>
        <begin position="186"/>
        <end position="251"/>
    </location>
</feature>
<dbReference type="EMBL" id="OAOQ01000017">
    <property type="protein sequence ID" value="SNX73858.1"/>
    <property type="molecule type" value="Genomic_DNA"/>
</dbReference>
<dbReference type="PROSITE" id="PS50043">
    <property type="entry name" value="HTH_LUXR_2"/>
    <property type="match status" value="1"/>
</dbReference>
<keyword evidence="3" id="KW-1185">Reference proteome</keyword>
<dbReference type="Proteomes" id="UP000219467">
    <property type="component" value="Unassembled WGS sequence"/>
</dbReference>
<dbReference type="Pfam" id="PF00196">
    <property type="entry name" value="GerE"/>
    <property type="match status" value="1"/>
</dbReference>
<dbReference type="InterPro" id="IPR000792">
    <property type="entry name" value="Tscrpt_reg_LuxR_C"/>
</dbReference>